<dbReference type="OrthoDB" id="5429780at2759"/>
<gene>
    <name evidence="1" type="ORF">HETSPECPRED_006924</name>
</gene>
<evidence type="ECO:0000313" key="1">
    <source>
        <dbReference type="EMBL" id="CAF9928764.1"/>
    </source>
</evidence>
<dbReference type="Proteomes" id="UP000664521">
    <property type="component" value="Unassembled WGS sequence"/>
</dbReference>
<keyword evidence="2" id="KW-1185">Reference proteome</keyword>
<accession>A0A8H3IVS0</accession>
<proteinExistence type="predicted"/>
<dbReference type="EMBL" id="CAJPDS010000049">
    <property type="protein sequence ID" value="CAF9928764.1"/>
    <property type="molecule type" value="Genomic_DNA"/>
</dbReference>
<reference evidence="1" key="1">
    <citation type="submission" date="2021-03" db="EMBL/GenBank/DDBJ databases">
        <authorList>
            <person name="Tagirdzhanova G."/>
        </authorList>
    </citation>
    <scope>NUCLEOTIDE SEQUENCE</scope>
</reference>
<comment type="caution">
    <text evidence="1">The sequence shown here is derived from an EMBL/GenBank/DDBJ whole genome shotgun (WGS) entry which is preliminary data.</text>
</comment>
<organism evidence="1 2">
    <name type="scientific">Heterodermia speciosa</name>
    <dbReference type="NCBI Taxonomy" id="116794"/>
    <lineage>
        <taxon>Eukaryota</taxon>
        <taxon>Fungi</taxon>
        <taxon>Dikarya</taxon>
        <taxon>Ascomycota</taxon>
        <taxon>Pezizomycotina</taxon>
        <taxon>Lecanoromycetes</taxon>
        <taxon>OSLEUM clade</taxon>
        <taxon>Lecanoromycetidae</taxon>
        <taxon>Caliciales</taxon>
        <taxon>Physciaceae</taxon>
        <taxon>Heterodermia</taxon>
    </lineage>
</organism>
<evidence type="ECO:0000313" key="2">
    <source>
        <dbReference type="Proteomes" id="UP000664521"/>
    </source>
</evidence>
<sequence length="422" mass="47691">MSSTLESPQETILAPLDAANLEKLGVVSKVSGGKRKISSSTWSLVSTTSTPFTSSSEDEQTIEIPEVLRSKETYIFLGLSEKLATILWKRWLNIDPDDRGPDGPISFLSLAETIVACHNEDLWCINDPWINYITALGFSDEIAAAICDPKHDSIRFTASAKFWLLDTLNLRWRSLQDLQDKSRSRLRKAQSKKADTSEADTSVAIRGGGDQAMNPNFVPGSTILWRGSDNRYVQNLIHPITGEVDMYRMRALWPNDFGSILKGGSGYYFSPQKAVALKYAAFARKRSESSATSLVRIEIPNSILEKYKPVLIEHDTSEMWRIVVWHSRQLRTIPKAYSHLKSAAVLIGPICRSENTAIEKLATWKDITNGHIMMVEKEVWNENENVYESRSRRGIQYVFNGDEIQLDLETNCKWELQSCSYI</sequence>
<protein>
    <submittedName>
        <fullName evidence="1">Uncharacterized protein</fullName>
    </submittedName>
</protein>
<dbReference type="AlphaFoldDB" id="A0A8H3IVS0"/>
<name>A0A8H3IVS0_9LECA</name>